<evidence type="ECO:0000256" key="1">
    <source>
        <dbReference type="ARBA" id="ARBA00001863"/>
    </source>
</evidence>
<feature type="active site" description="Proton donor" evidence="12">
    <location>
        <position position="207"/>
    </location>
</feature>
<dbReference type="GeneID" id="25315581"/>
<organism evidence="18 19">
    <name type="scientific">Rasamsonia emersonii (strain ATCC 16479 / CBS 393.64 / IMI 116815)</name>
    <dbReference type="NCBI Taxonomy" id="1408163"/>
    <lineage>
        <taxon>Eukaryota</taxon>
        <taxon>Fungi</taxon>
        <taxon>Dikarya</taxon>
        <taxon>Ascomycota</taxon>
        <taxon>Pezizomycotina</taxon>
        <taxon>Eurotiomycetes</taxon>
        <taxon>Eurotiomycetidae</taxon>
        <taxon>Eurotiales</taxon>
        <taxon>Trichocomaceae</taxon>
        <taxon>Rasamsonia</taxon>
    </lineage>
</organism>
<dbReference type="GO" id="GO:0000272">
    <property type="term" value="P:polysaccharide catabolic process"/>
    <property type="evidence" value="ECO:0007669"/>
    <property type="project" value="UniProtKB-KW"/>
</dbReference>
<dbReference type="GO" id="GO:2001070">
    <property type="term" value="F:starch binding"/>
    <property type="evidence" value="ECO:0007669"/>
    <property type="project" value="InterPro"/>
</dbReference>
<dbReference type="PIRSF" id="PIRSF001031">
    <property type="entry name" value="Glu-a-glcsd_SBD"/>
    <property type="match status" value="1"/>
</dbReference>
<dbReference type="EMBL" id="LASV01000128">
    <property type="protein sequence ID" value="KKA22727.1"/>
    <property type="molecule type" value="Genomic_DNA"/>
</dbReference>
<accession>A0A0F4YWR0</accession>
<dbReference type="RefSeq" id="XP_013329339.1">
    <property type="nucleotide sequence ID" value="XM_013473885.1"/>
</dbReference>
<evidence type="ECO:0000256" key="5">
    <source>
        <dbReference type="ARBA" id="ARBA00022801"/>
    </source>
</evidence>
<dbReference type="InterPro" id="IPR011613">
    <property type="entry name" value="GH15-like"/>
</dbReference>
<feature type="region of interest" description="Disordered" evidence="14">
    <location>
        <begin position="503"/>
        <end position="526"/>
    </location>
</feature>
<name>A0A0F4YWR0_RASE3</name>
<evidence type="ECO:0000256" key="15">
    <source>
        <dbReference type="SAM" id="Phobius"/>
    </source>
</evidence>
<protein>
    <recommendedName>
        <fullName evidence="3">glucan 1,4-alpha-glucosidase</fullName>
        <ecNumber evidence="3">3.2.1.3</ecNumber>
    </recommendedName>
    <alternativeName>
        <fullName evidence="11">1,4-alpha-D-glucan glucohydrolase</fullName>
    </alternativeName>
    <alternativeName>
        <fullName evidence="10">Glucan 1,4-alpha-glucosidase</fullName>
    </alternativeName>
</protein>
<comment type="caution">
    <text evidence="18">The sequence shown here is derived from an EMBL/GenBank/DDBJ whole genome shotgun (WGS) entry which is preliminary data.</text>
</comment>
<feature type="transmembrane region" description="Helical" evidence="15">
    <location>
        <begin position="542"/>
        <end position="560"/>
    </location>
</feature>
<keyword evidence="15" id="KW-0812">Transmembrane</keyword>
<evidence type="ECO:0000256" key="4">
    <source>
        <dbReference type="ARBA" id="ARBA00022729"/>
    </source>
</evidence>
<dbReference type="Gene3D" id="1.50.10.10">
    <property type="match status" value="1"/>
</dbReference>
<dbReference type="GO" id="GO:0000324">
    <property type="term" value="C:fungal-type vacuole"/>
    <property type="evidence" value="ECO:0007669"/>
    <property type="project" value="TreeGrafter"/>
</dbReference>
<feature type="active site" description="Proton acceptor" evidence="12">
    <location>
        <position position="204"/>
    </location>
</feature>
<evidence type="ECO:0000256" key="11">
    <source>
        <dbReference type="ARBA" id="ARBA00033473"/>
    </source>
</evidence>
<evidence type="ECO:0000256" key="12">
    <source>
        <dbReference type="PIRSR" id="PIRSR001031-1"/>
    </source>
</evidence>
<gene>
    <name evidence="18" type="ORF">T310_3231</name>
</gene>
<feature type="signal peptide" evidence="16">
    <location>
        <begin position="1"/>
        <end position="21"/>
    </location>
</feature>
<evidence type="ECO:0000256" key="7">
    <source>
        <dbReference type="ARBA" id="ARBA00023277"/>
    </source>
</evidence>
<feature type="binding site" evidence="13">
    <location>
        <position position="148"/>
    </location>
    <ligand>
        <name>substrate</name>
    </ligand>
</feature>
<evidence type="ECO:0000256" key="6">
    <source>
        <dbReference type="ARBA" id="ARBA00023180"/>
    </source>
</evidence>
<evidence type="ECO:0000256" key="9">
    <source>
        <dbReference type="ARBA" id="ARBA00023326"/>
    </source>
</evidence>
<dbReference type="EC" id="3.2.1.3" evidence="3"/>
<dbReference type="Pfam" id="PF00723">
    <property type="entry name" value="Glyco_hydro_15"/>
    <property type="match status" value="1"/>
</dbReference>
<dbReference type="PRINTS" id="PR00736">
    <property type="entry name" value="GLHYDRLASE15"/>
</dbReference>
<evidence type="ECO:0000313" key="18">
    <source>
        <dbReference type="EMBL" id="KKA22727.1"/>
    </source>
</evidence>
<keyword evidence="15" id="KW-0472">Membrane</keyword>
<evidence type="ECO:0000259" key="17">
    <source>
        <dbReference type="Pfam" id="PF00723"/>
    </source>
</evidence>
<keyword evidence="4 16" id="KW-0732">Signal</keyword>
<keyword evidence="7" id="KW-0119">Carbohydrate metabolism</keyword>
<proteinExistence type="inferred from homology"/>
<evidence type="ECO:0000313" key="19">
    <source>
        <dbReference type="Proteomes" id="UP000053958"/>
    </source>
</evidence>
<feature type="domain" description="GH15-like" evidence="17">
    <location>
        <begin position="41"/>
        <end position="458"/>
    </location>
</feature>
<comment type="catalytic activity">
    <reaction evidence="1">
        <text>Hydrolysis of terminal (1-&gt;4)-linked alpha-D-glucose residues successively from non-reducing ends of the chains with release of beta-D-glucose.</text>
        <dbReference type="EC" id="3.2.1.3"/>
    </reaction>
</comment>
<dbReference type="AlphaFoldDB" id="A0A0F4YWR0"/>
<keyword evidence="9" id="KW-0624">Polysaccharide degradation</keyword>
<dbReference type="STRING" id="1408163.A0A0F4YWR0"/>
<dbReference type="GO" id="GO:0004339">
    <property type="term" value="F:glucan 1,4-alpha-glucosidase activity"/>
    <property type="evidence" value="ECO:0007669"/>
    <property type="project" value="UniProtKB-EC"/>
</dbReference>
<feature type="compositionally biased region" description="Low complexity" evidence="14">
    <location>
        <begin position="504"/>
        <end position="526"/>
    </location>
</feature>
<dbReference type="InterPro" id="IPR008928">
    <property type="entry name" value="6-hairpin_glycosidase_sf"/>
</dbReference>
<evidence type="ECO:0000256" key="8">
    <source>
        <dbReference type="ARBA" id="ARBA00023295"/>
    </source>
</evidence>
<dbReference type="SUPFAM" id="SSF48208">
    <property type="entry name" value="Six-hairpin glycosidases"/>
    <property type="match status" value="1"/>
</dbReference>
<dbReference type="Proteomes" id="UP000053958">
    <property type="component" value="Unassembled WGS sequence"/>
</dbReference>
<dbReference type="InterPro" id="IPR000165">
    <property type="entry name" value="Glucoamylase"/>
</dbReference>
<keyword evidence="5" id="KW-0378">Hydrolase</keyword>
<keyword evidence="6" id="KW-0325">Glycoprotein</keyword>
<feature type="chain" id="PRO_5002482125" description="glucan 1,4-alpha-glucosidase" evidence="16">
    <location>
        <begin position="22"/>
        <end position="561"/>
    </location>
</feature>
<sequence length="561" mass="59931">MLVKPLLSQVALLAFSLGASAESLVTRASDLNAFIASESDIALRGVLANIGPNGKAVPGADAGIVVASPSKTNPDYWYTWTRDAALTFKYLIDRFVDGDSSLQGLIQDYISAQAKLQTVQNPSGDLSSGAGLAEPKFYINETAFLGQWGRPQRDGPALRATALIAYSQWLIDNGYSDVALSHVWPIASNDLAYVAQYWNQTGYDLWEEVDGSSFFTIAVSHRALVEGAALAKRLNQTVGDYSSVASQILCFQQSFWTGSYIDSNINLVHDVNRTGKDANSILASIHVFDPEAACDDSTFQPCSSYALANHKAVVDSFRNLYSVNDGIKKGSAVAIGRYAEDIYYDGNPWYLCTLAAAEQLYDALYQWQKQGSLNITSISLDFFRDFDSSVNTGTYPSSSDTYASLTKAIKTYADGFVSIVQKYTPDNGALSEQFSEVNGSQTSAIDLTWSYAAFLTAASRRNGTMGPSWGASQANSVPSSCATTTLKGTYKAAMVTSWPTGLVSKNSSSSATGTATGSASASTTSKSAANPGAAGAMMASGYGGNQLTFAFLSILFLYLIF</sequence>
<dbReference type="PANTHER" id="PTHR31616">
    <property type="entry name" value="TREHALASE"/>
    <property type="match status" value="1"/>
</dbReference>
<evidence type="ECO:0000256" key="2">
    <source>
        <dbReference type="ARBA" id="ARBA00006188"/>
    </source>
</evidence>
<dbReference type="InterPro" id="IPR012341">
    <property type="entry name" value="6hp_glycosidase-like_sf"/>
</dbReference>
<evidence type="ECO:0000256" key="13">
    <source>
        <dbReference type="PIRSR" id="PIRSR001031-2"/>
    </source>
</evidence>
<keyword evidence="19" id="KW-1185">Reference proteome</keyword>
<dbReference type="PROSITE" id="PS00820">
    <property type="entry name" value="GLUCOAMYLASE"/>
    <property type="match status" value="1"/>
</dbReference>
<evidence type="ECO:0000256" key="3">
    <source>
        <dbReference type="ARBA" id="ARBA00012593"/>
    </source>
</evidence>
<dbReference type="InterPro" id="IPR008291">
    <property type="entry name" value="Glucoamylase_SBD"/>
</dbReference>
<keyword evidence="8" id="KW-0326">Glycosidase</keyword>
<evidence type="ECO:0000256" key="16">
    <source>
        <dbReference type="SAM" id="SignalP"/>
    </source>
</evidence>
<evidence type="ECO:0000256" key="14">
    <source>
        <dbReference type="SAM" id="MobiDB-lite"/>
    </source>
</evidence>
<dbReference type="InterPro" id="IPR046966">
    <property type="entry name" value="Glucoamylase_active_site"/>
</dbReference>
<dbReference type="FunFam" id="1.50.10.10:FF:000018">
    <property type="entry name" value="Glucoamylase"/>
    <property type="match status" value="1"/>
</dbReference>
<dbReference type="PANTHER" id="PTHR31616:SF12">
    <property type="entry name" value="GLUCOAMYLASE"/>
    <property type="match status" value="1"/>
</dbReference>
<dbReference type="OrthoDB" id="6123450at2759"/>
<reference evidence="18 19" key="1">
    <citation type="submission" date="2015-04" db="EMBL/GenBank/DDBJ databases">
        <authorList>
            <person name="Heijne W.H."/>
            <person name="Fedorova N.D."/>
            <person name="Nierman W.C."/>
            <person name="Vollebregt A.W."/>
            <person name="Zhao Z."/>
            <person name="Wu L."/>
            <person name="Kumar M."/>
            <person name="Stam H."/>
            <person name="van den Berg M.A."/>
            <person name="Pel H.J."/>
        </authorList>
    </citation>
    <scope>NUCLEOTIDE SEQUENCE [LARGE SCALE GENOMIC DNA]</scope>
    <source>
        <strain evidence="18 19">CBS 393.64</strain>
    </source>
</reference>
<comment type="similarity">
    <text evidence="2">Belongs to the glycosyl hydrolase 15 family.</text>
</comment>
<evidence type="ECO:0000256" key="10">
    <source>
        <dbReference type="ARBA" id="ARBA00033442"/>
    </source>
</evidence>
<keyword evidence="15" id="KW-1133">Transmembrane helix</keyword>